<dbReference type="InterPro" id="IPR051211">
    <property type="entry name" value="PG_lysyltransferase"/>
</dbReference>
<name>A0A238LFB3_9RHOB</name>
<keyword evidence="4 7" id="KW-1133">Transmembrane helix</keyword>
<keyword evidence="3 7" id="KW-0812">Transmembrane</keyword>
<protein>
    <submittedName>
        <fullName evidence="9">Phosphatidylglycerol lysyltransferase</fullName>
        <ecNumber evidence="9">2.3.2.3</ecNumber>
    </submittedName>
</protein>
<keyword evidence="10" id="KW-1185">Reference proteome</keyword>
<dbReference type="InterPro" id="IPR024320">
    <property type="entry name" value="LPG_synthase_C"/>
</dbReference>
<keyword evidence="2" id="KW-1003">Cell membrane</keyword>
<evidence type="ECO:0000313" key="9">
    <source>
        <dbReference type="EMBL" id="SMY07646.1"/>
    </source>
</evidence>
<evidence type="ECO:0000256" key="1">
    <source>
        <dbReference type="ARBA" id="ARBA00004651"/>
    </source>
</evidence>
<keyword evidence="5 7" id="KW-0472">Membrane</keyword>
<dbReference type="RefSeq" id="WP_133064997.1">
    <property type="nucleotide sequence ID" value="NZ_FXZK01000002.1"/>
</dbReference>
<accession>A0A238LFB3</accession>
<dbReference type="EMBL" id="FXZK01000002">
    <property type="protein sequence ID" value="SMY07646.1"/>
    <property type="molecule type" value="Genomic_DNA"/>
</dbReference>
<dbReference type="PANTHER" id="PTHR34697">
    <property type="entry name" value="PHOSPHATIDYLGLYCEROL LYSYLTRANSFERASE"/>
    <property type="match status" value="1"/>
</dbReference>
<organism evidence="9 10">
    <name type="scientific">Flavimaricola marinus</name>
    <dbReference type="NCBI Taxonomy" id="1819565"/>
    <lineage>
        <taxon>Bacteria</taxon>
        <taxon>Pseudomonadati</taxon>
        <taxon>Pseudomonadota</taxon>
        <taxon>Alphaproteobacteria</taxon>
        <taxon>Rhodobacterales</taxon>
        <taxon>Paracoccaceae</taxon>
        <taxon>Flavimaricola</taxon>
    </lineage>
</organism>
<gene>
    <name evidence="9" type="primary">mprF</name>
    <name evidence="9" type="ORF">LOM8899_01783</name>
</gene>
<dbReference type="PANTHER" id="PTHR34697:SF2">
    <property type="entry name" value="PHOSPHATIDYLGLYCEROL LYSYLTRANSFERASE"/>
    <property type="match status" value="1"/>
</dbReference>
<dbReference type="GO" id="GO:0005886">
    <property type="term" value="C:plasma membrane"/>
    <property type="evidence" value="ECO:0007669"/>
    <property type="project" value="UniProtKB-SubCell"/>
</dbReference>
<evidence type="ECO:0000256" key="2">
    <source>
        <dbReference type="ARBA" id="ARBA00022475"/>
    </source>
</evidence>
<feature type="transmembrane region" description="Helical" evidence="7">
    <location>
        <begin position="181"/>
        <end position="203"/>
    </location>
</feature>
<dbReference type="InterPro" id="IPR016181">
    <property type="entry name" value="Acyl_CoA_acyltransferase"/>
</dbReference>
<dbReference type="GO" id="GO:0050071">
    <property type="term" value="F:phosphatidylglycerol lysyltransferase activity"/>
    <property type="evidence" value="ECO:0007669"/>
    <property type="project" value="UniProtKB-EC"/>
</dbReference>
<evidence type="ECO:0000256" key="7">
    <source>
        <dbReference type="SAM" id="Phobius"/>
    </source>
</evidence>
<dbReference type="AlphaFoldDB" id="A0A238LFB3"/>
<reference evidence="9 10" key="1">
    <citation type="submission" date="2017-05" db="EMBL/GenBank/DDBJ databases">
        <authorList>
            <person name="Song R."/>
            <person name="Chenine A.L."/>
            <person name="Ruprecht R.M."/>
        </authorList>
    </citation>
    <scope>NUCLEOTIDE SEQUENCE [LARGE SCALE GENOMIC DNA]</scope>
    <source>
        <strain evidence="9 10">CECT 8899</strain>
    </source>
</reference>
<evidence type="ECO:0000259" key="8">
    <source>
        <dbReference type="Pfam" id="PF09924"/>
    </source>
</evidence>
<evidence type="ECO:0000256" key="6">
    <source>
        <dbReference type="SAM" id="MobiDB-lite"/>
    </source>
</evidence>
<keyword evidence="9" id="KW-0808">Transferase</keyword>
<keyword evidence="9" id="KW-0012">Acyltransferase</keyword>
<dbReference type="GO" id="GO:0055091">
    <property type="term" value="P:phospholipid homeostasis"/>
    <property type="evidence" value="ECO:0007669"/>
    <property type="project" value="TreeGrafter"/>
</dbReference>
<dbReference type="Proteomes" id="UP000201613">
    <property type="component" value="Unassembled WGS sequence"/>
</dbReference>
<feature type="transmembrane region" description="Helical" evidence="7">
    <location>
        <begin position="7"/>
        <end position="26"/>
    </location>
</feature>
<dbReference type="Pfam" id="PF09924">
    <property type="entry name" value="LPG_synthase_C"/>
    <property type="match status" value="1"/>
</dbReference>
<dbReference type="EC" id="2.3.2.3" evidence="9"/>
<comment type="subcellular location">
    <subcellularLocation>
        <location evidence="1">Cell membrane</location>
        <topology evidence="1">Multi-pass membrane protein</topology>
    </subcellularLocation>
</comment>
<feature type="transmembrane region" description="Helical" evidence="7">
    <location>
        <begin position="46"/>
        <end position="68"/>
    </location>
</feature>
<dbReference type="OrthoDB" id="145485at2"/>
<feature type="region of interest" description="Disordered" evidence="6">
    <location>
        <begin position="607"/>
        <end position="630"/>
    </location>
</feature>
<feature type="transmembrane region" description="Helical" evidence="7">
    <location>
        <begin position="128"/>
        <end position="161"/>
    </location>
</feature>
<feature type="transmembrane region" description="Helical" evidence="7">
    <location>
        <begin position="262"/>
        <end position="280"/>
    </location>
</feature>
<evidence type="ECO:0000256" key="4">
    <source>
        <dbReference type="ARBA" id="ARBA00022989"/>
    </source>
</evidence>
<proteinExistence type="predicted"/>
<evidence type="ECO:0000256" key="3">
    <source>
        <dbReference type="ARBA" id="ARBA00022692"/>
    </source>
</evidence>
<dbReference type="SUPFAM" id="SSF55729">
    <property type="entry name" value="Acyl-CoA N-acyltransferases (Nat)"/>
    <property type="match status" value="1"/>
</dbReference>
<feature type="transmembrane region" description="Helical" evidence="7">
    <location>
        <begin position="209"/>
        <end position="227"/>
    </location>
</feature>
<evidence type="ECO:0000313" key="10">
    <source>
        <dbReference type="Proteomes" id="UP000201613"/>
    </source>
</evidence>
<feature type="transmembrane region" description="Helical" evidence="7">
    <location>
        <begin position="89"/>
        <end position="108"/>
    </location>
</feature>
<evidence type="ECO:0000256" key="5">
    <source>
        <dbReference type="ARBA" id="ARBA00023136"/>
    </source>
</evidence>
<sequence length="630" mass="67170">MASFPRLLPRLFGPVMMIVCGLLLFQKTEPGFGSEVVTALADIAPGAWLLAIVAAIVSLWAVGHYDAIVHSAAGTRIAPARARAAGRRAIAVGQAVGFGTITGALVRWRSLPELGLVDLTKFSVAVSLSFMAAWAVIAGSMAVIVWGGVAGSVLLLGICLLGARLPIPKLPGLPYLRRAHLGGLLVWTLVDTLAAAIVLWAFLPMEFSSSLPLFFFAYLAALGAGMISQSPGGIGAFELTLIALLPHSDPAALLAATLGYRLVYHIGPAILALVILIRPARQPRVGNMQLDLSINSDRARRIAAHPDWGLMGQGACVLLSGASQHGWMVRQAPGTLAAIGPALRRPELSELALAARMRGRIPLLYKCSDREAAAARQAGWSTMVVAMEAMLDPTEFCLDRPALRQLRRKLRGSEKAGVTVEAEPCALPLHEMAEINREWAHAHGGERGFSMGRFCTDLIGDQAVMLAWQNERLVGFATFHKTAAGWGLDLMRHRTDAPSGTMQALVAAGISAAKSESVAHLSLAACPIVPHWPGLLDRLLTKHRKAAAGLTQFKSSFAPRWEPRYAASRDPVCLMAGLAAVTWAVHRPAPTGQSDFRFELERPTCEASPTPALRDIPTLNGPTAGMSRLD</sequence>
<feature type="domain" description="Phosphatidylglycerol lysyltransferase C-terminal" evidence="8">
    <location>
        <begin position="339"/>
        <end position="567"/>
    </location>
</feature>